<dbReference type="SMART" id="SM00220">
    <property type="entry name" value="S_TKc"/>
    <property type="match status" value="1"/>
</dbReference>
<proteinExistence type="predicted"/>
<evidence type="ECO:0000256" key="2">
    <source>
        <dbReference type="ARBA" id="ARBA00022527"/>
    </source>
</evidence>
<keyword evidence="4 7" id="KW-0547">Nucleotide-binding</keyword>
<feature type="region of interest" description="Disordered" evidence="8">
    <location>
        <begin position="292"/>
        <end position="333"/>
    </location>
</feature>
<reference evidence="11" key="1">
    <citation type="journal article" date="2019" name="Int. J. Syst. Evol. Microbiol.">
        <title>The Global Catalogue of Microorganisms (GCM) 10K type strain sequencing project: providing services to taxonomists for standard genome sequencing and annotation.</title>
        <authorList>
            <consortium name="The Broad Institute Genomics Platform"/>
            <consortium name="The Broad Institute Genome Sequencing Center for Infectious Disease"/>
            <person name="Wu L."/>
            <person name="Ma J."/>
        </authorList>
    </citation>
    <scope>NUCLEOTIDE SEQUENCE [LARGE SCALE GENOMIC DNA]</scope>
    <source>
        <strain evidence="11">JCM 4855</strain>
    </source>
</reference>
<keyword evidence="11" id="KW-1185">Reference proteome</keyword>
<evidence type="ECO:0000313" key="10">
    <source>
        <dbReference type="EMBL" id="MFC7018049.1"/>
    </source>
</evidence>
<evidence type="ECO:0000256" key="3">
    <source>
        <dbReference type="ARBA" id="ARBA00022679"/>
    </source>
</evidence>
<dbReference type="SUPFAM" id="SSF56112">
    <property type="entry name" value="Protein kinase-like (PK-like)"/>
    <property type="match status" value="1"/>
</dbReference>
<dbReference type="PROSITE" id="PS50011">
    <property type="entry name" value="PROTEIN_KINASE_DOM"/>
    <property type="match status" value="1"/>
</dbReference>
<sequence>MTGAYEAAGRVIAGRYRLVRRLGAGGMGRVWQAYDQELACDVALKEIILPPHVPESEVGARIARARGEAQHAARLRNHPHVVTVYDIVESGGLPWIVMEFVPGATDLEAVVRERGPLLLADVARIGLAVLDALLEGHRLGVLHRDVKPANVLLTGPGPQSLHGAEGGRVLLTDYGIALEPSSGKPRLTAPAEIIGTVRFMAPERLRGETPTAASDLFSLGGTLYFALEGSGPFDRDCDGDMLSALLSESPAPPRRAAELAPVFLGLLAKDPARRMGGDEAAELLTSLAARPGAGAAQPAAALSPVLPPAGPAGRERRPGRPAGGRPEGAGPVR</sequence>
<gene>
    <name evidence="10" type="ORF">ACFQMH_41495</name>
</gene>
<evidence type="ECO:0000256" key="5">
    <source>
        <dbReference type="ARBA" id="ARBA00022777"/>
    </source>
</evidence>
<keyword evidence="6 7" id="KW-0067">ATP-binding</keyword>
<dbReference type="InterPro" id="IPR011009">
    <property type="entry name" value="Kinase-like_dom_sf"/>
</dbReference>
<feature type="binding site" evidence="7">
    <location>
        <position position="45"/>
    </location>
    <ligand>
        <name>ATP</name>
        <dbReference type="ChEBI" id="CHEBI:30616"/>
    </ligand>
</feature>
<dbReference type="PROSITE" id="PS00107">
    <property type="entry name" value="PROTEIN_KINASE_ATP"/>
    <property type="match status" value="1"/>
</dbReference>
<dbReference type="GO" id="GO:0004674">
    <property type="term" value="F:protein serine/threonine kinase activity"/>
    <property type="evidence" value="ECO:0007669"/>
    <property type="project" value="UniProtKB-EC"/>
</dbReference>
<dbReference type="PANTHER" id="PTHR43289:SF6">
    <property type="entry name" value="SERINE_THREONINE-PROTEIN KINASE NEKL-3"/>
    <property type="match status" value="1"/>
</dbReference>
<comment type="caution">
    <text evidence="10">The sequence shown here is derived from an EMBL/GenBank/DDBJ whole genome shotgun (WGS) entry which is preliminary data.</text>
</comment>
<keyword evidence="3 10" id="KW-0808">Transferase</keyword>
<protein>
    <recommendedName>
        <fullName evidence="1">non-specific serine/threonine protein kinase</fullName>
        <ecNumber evidence="1">2.7.11.1</ecNumber>
    </recommendedName>
</protein>
<evidence type="ECO:0000256" key="6">
    <source>
        <dbReference type="ARBA" id="ARBA00022840"/>
    </source>
</evidence>
<dbReference type="Gene3D" id="3.30.200.20">
    <property type="entry name" value="Phosphorylase Kinase, domain 1"/>
    <property type="match status" value="1"/>
</dbReference>
<feature type="domain" description="Protein kinase" evidence="9">
    <location>
        <begin position="16"/>
        <end position="287"/>
    </location>
</feature>
<dbReference type="EMBL" id="JBHSYM010000119">
    <property type="protein sequence ID" value="MFC7018049.1"/>
    <property type="molecule type" value="Genomic_DNA"/>
</dbReference>
<dbReference type="InterPro" id="IPR000719">
    <property type="entry name" value="Prot_kinase_dom"/>
</dbReference>
<feature type="compositionally biased region" description="Low complexity" evidence="8">
    <location>
        <begin position="292"/>
        <end position="304"/>
    </location>
</feature>
<evidence type="ECO:0000256" key="7">
    <source>
        <dbReference type="PROSITE-ProRule" id="PRU10141"/>
    </source>
</evidence>
<evidence type="ECO:0000256" key="4">
    <source>
        <dbReference type="ARBA" id="ARBA00022741"/>
    </source>
</evidence>
<dbReference type="EC" id="2.7.11.1" evidence="1"/>
<keyword evidence="2" id="KW-0723">Serine/threonine-protein kinase</keyword>
<dbReference type="InterPro" id="IPR008271">
    <property type="entry name" value="Ser/Thr_kinase_AS"/>
</dbReference>
<dbReference type="InterPro" id="IPR017441">
    <property type="entry name" value="Protein_kinase_ATP_BS"/>
</dbReference>
<keyword evidence="5 10" id="KW-0418">Kinase</keyword>
<dbReference type="Gene3D" id="1.10.510.10">
    <property type="entry name" value="Transferase(Phosphotransferase) domain 1"/>
    <property type="match status" value="1"/>
</dbReference>
<dbReference type="Proteomes" id="UP001596409">
    <property type="component" value="Unassembled WGS sequence"/>
</dbReference>
<organism evidence="10 11">
    <name type="scientific">Streptomyces viridiviolaceus</name>
    <dbReference type="NCBI Taxonomy" id="68282"/>
    <lineage>
        <taxon>Bacteria</taxon>
        <taxon>Bacillati</taxon>
        <taxon>Actinomycetota</taxon>
        <taxon>Actinomycetes</taxon>
        <taxon>Kitasatosporales</taxon>
        <taxon>Streptomycetaceae</taxon>
        <taxon>Streptomyces</taxon>
    </lineage>
</organism>
<feature type="non-terminal residue" evidence="10">
    <location>
        <position position="333"/>
    </location>
</feature>
<dbReference type="PANTHER" id="PTHR43289">
    <property type="entry name" value="MITOGEN-ACTIVATED PROTEIN KINASE KINASE KINASE 20-RELATED"/>
    <property type="match status" value="1"/>
</dbReference>
<name>A0ABW2EFK5_9ACTN</name>
<dbReference type="Pfam" id="PF00069">
    <property type="entry name" value="Pkinase"/>
    <property type="match status" value="1"/>
</dbReference>
<evidence type="ECO:0000259" key="9">
    <source>
        <dbReference type="PROSITE" id="PS50011"/>
    </source>
</evidence>
<evidence type="ECO:0000313" key="11">
    <source>
        <dbReference type="Proteomes" id="UP001596409"/>
    </source>
</evidence>
<accession>A0ABW2EFK5</accession>
<dbReference type="PROSITE" id="PS00108">
    <property type="entry name" value="PROTEIN_KINASE_ST"/>
    <property type="match status" value="1"/>
</dbReference>
<evidence type="ECO:0000256" key="8">
    <source>
        <dbReference type="SAM" id="MobiDB-lite"/>
    </source>
</evidence>
<dbReference type="CDD" id="cd14014">
    <property type="entry name" value="STKc_PknB_like"/>
    <property type="match status" value="1"/>
</dbReference>
<evidence type="ECO:0000256" key="1">
    <source>
        <dbReference type="ARBA" id="ARBA00012513"/>
    </source>
</evidence>